<proteinExistence type="predicted"/>
<organism evidence="1 2">
    <name type="scientific">Geosmithia morbida</name>
    <dbReference type="NCBI Taxonomy" id="1094350"/>
    <lineage>
        <taxon>Eukaryota</taxon>
        <taxon>Fungi</taxon>
        <taxon>Dikarya</taxon>
        <taxon>Ascomycota</taxon>
        <taxon>Pezizomycotina</taxon>
        <taxon>Sordariomycetes</taxon>
        <taxon>Hypocreomycetidae</taxon>
        <taxon>Hypocreales</taxon>
        <taxon>Bionectriaceae</taxon>
        <taxon>Geosmithia</taxon>
    </lineage>
</organism>
<gene>
    <name evidence="1" type="ORF">GMORB2_2340</name>
</gene>
<comment type="caution">
    <text evidence="1">The sequence shown here is derived from an EMBL/GenBank/DDBJ whole genome shotgun (WGS) entry which is preliminary data.</text>
</comment>
<reference evidence="1" key="1">
    <citation type="submission" date="2020-03" db="EMBL/GenBank/DDBJ databases">
        <title>Site-based positive gene gene selection in Geosmithia morbida across the United States reveals a broad range of putative effectors and factors for local host and environmental adapation.</title>
        <authorList>
            <person name="Onufrak A."/>
            <person name="Murdoch R.W."/>
            <person name="Gazis R."/>
            <person name="Huff M."/>
            <person name="Staton M."/>
            <person name="Klingeman W."/>
            <person name="Hadziabdic D."/>
        </authorList>
    </citation>
    <scope>NUCLEOTIDE SEQUENCE</scope>
    <source>
        <strain evidence="1">1262</strain>
    </source>
</reference>
<keyword evidence="2" id="KW-1185">Reference proteome</keyword>
<dbReference type="RefSeq" id="XP_035320030.1">
    <property type="nucleotide sequence ID" value="XM_035464320.1"/>
</dbReference>
<sequence>SSFPELLEKGTYGLSWEDVYDIVNPYGDHRGRAIDSMWTFDLDRNIMSITRRSTPDYPWPALDTHLPAWKTPAENVVPVGSSWAVLSQDAREGLQPVRRHIKSQLALGRPADQPVTCAILAARHVFLCRALGEDVLCTRPEVLFSESCWPGKSAAETAIDMILSNRIILEAAPGNLVAAANWDVKSVSDYPFAGWRTVRKLRSCPLKDTELRALRQSHW</sequence>
<dbReference type="OrthoDB" id="4934446at2759"/>
<dbReference type="GeneID" id="55968570"/>
<accession>A0A9P4YTE6</accession>
<evidence type="ECO:0000313" key="1">
    <source>
        <dbReference type="EMBL" id="KAF4121378.1"/>
    </source>
</evidence>
<dbReference type="EMBL" id="JAANYQ010000013">
    <property type="protein sequence ID" value="KAF4121378.1"/>
    <property type="molecule type" value="Genomic_DNA"/>
</dbReference>
<evidence type="ECO:0000313" key="2">
    <source>
        <dbReference type="Proteomes" id="UP000749293"/>
    </source>
</evidence>
<dbReference type="Proteomes" id="UP000749293">
    <property type="component" value="Unassembled WGS sequence"/>
</dbReference>
<feature type="non-terminal residue" evidence="1">
    <location>
        <position position="1"/>
    </location>
</feature>
<protein>
    <submittedName>
        <fullName evidence="1">Uncharacterized protein</fullName>
    </submittedName>
</protein>
<dbReference type="AlphaFoldDB" id="A0A9P4YTE6"/>
<name>A0A9P4YTE6_9HYPO</name>